<feature type="transmembrane region" description="Helical" evidence="1">
    <location>
        <begin position="121"/>
        <end position="140"/>
    </location>
</feature>
<accession>A0ABQ4C9V6</accession>
<dbReference type="EMBL" id="BONC01000049">
    <property type="protein sequence ID" value="GIF59556.1"/>
    <property type="molecule type" value="Genomic_DNA"/>
</dbReference>
<name>A0ABQ4C9V6_9ACTN</name>
<evidence type="ECO:0008006" key="4">
    <source>
        <dbReference type="Google" id="ProtNLM"/>
    </source>
</evidence>
<comment type="caution">
    <text evidence="2">The sequence shown here is derived from an EMBL/GenBank/DDBJ whole genome shotgun (WGS) entry which is preliminary data.</text>
</comment>
<evidence type="ECO:0000256" key="1">
    <source>
        <dbReference type="SAM" id="Phobius"/>
    </source>
</evidence>
<feature type="transmembrane region" description="Helical" evidence="1">
    <location>
        <begin position="51"/>
        <end position="74"/>
    </location>
</feature>
<proteinExistence type="predicted"/>
<keyword evidence="3" id="KW-1185">Reference proteome</keyword>
<sequence length="220" mass="22204">MHAQPVLTERHEQHQRQQAAGALVALCALGAAGCAAVPGRQQLADGSIRLAWNYQAAFWPLVLCLAAAGLIMIMRPRETRPAAVVAAILGAQVAGHGLVAVRDWFNASGAFGMASHNLATVVTFAAGVAVFGTIATCVTSSTPTAWRPARPGYVVGGALLAVALPLTLGVVSSDADITSLGQYALTYSLPWGAGLASGGWREPGAAVAAVAGSAAVVVAV</sequence>
<keyword evidence="1" id="KW-1133">Transmembrane helix</keyword>
<gene>
    <name evidence="2" type="ORF">Air01nite_56510</name>
</gene>
<evidence type="ECO:0000313" key="3">
    <source>
        <dbReference type="Proteomes" id="UP000624325"/>
    </source>
</evidence>
<dbReference type="Proteomes" id="UP000624325">
    <property type="component" value="Unassembled WGS sequence"/>
</dbReference>
<keyword evidence="1" id="KW-0472">Membrane</keyword>
<feature type="transmembrane region" description="Helical" evidence="1">
    <location>
        <begin position="20"/>
        <end position="39"/>
    </location>
</feature>
<feature type="transmembrane region" description="Helical" evidence="1">
    <location>
        <begin position="81"/>
        <end position="101"/>
    </location>
</feature>
<dbReference type="RefSeq" id="WP_203706383.1">
    <property type="nucleotide sequence ID" value="NZ_BAAALU010000004.1"/>
</dbReference>
<evidence type="ECO:0000313" key="2">
    <source>
        <dbReference type="EMBL" id="GIF59556.1"/>
    </source>
</evidence>
<reference evidence="2 3" key="1">
    <citation type="submission" date="2021-01" db="EMBL/GenBank/DDBJ databases">
        <title>Whole genome shotgun sequence of Asanoa iriomotensis NBRC 100142.</title>
        <authorList>
            <person name="Komaki H."/>
            <person name="Tamura T."/>
        </authorList>
    </citation>
    <scope>NUCLEOTIDE SEQUENCE [LARGE SCALE GENOMIC DNA]</scope>
    <source>
        <strain evidence="2 3">NBRC 100142</strain>
    </source>
</reference>
<feature type="transmembrane region" description="Helical" evidence="1">
    <location>
        <begin position="152"/>
        <end position="171"/>
    </location>
</feature>
<keyword evidence="1" id="KW-0812">Transmembrane</keyword>
<organism evidence="2 3">
    <name type="scientific">Asanoa iriomotensis</name>
    <dbReference type="NCBI Taxonomy" id="234613"/>
    <lineage>
        <taxon>Bacteria</taxon>
        <taxon>Bacillati</taxon>
        <taxon>Actinomycetota</taxon>
        <taxon>Actinomycetes</taxon>
        <taxon>Micromonosporales</taxon>
        <taxon>Micromonosporaceae</taxon>
        <taxon>Asanoa</taxon>
    </lineage>
</organism>
<protein>
    <recommendedName>
        <fullName evidence="4">Copper resistance protein D</fullName>
    </recommendedName>
</protein>